<feature type="signal peptide" evidence="1">
    <location>
        <begin position="1"/>
        <end position="26"/>
    </location>
</feature>
<dbReference type="Proteomes" id="UP000272025">
    <property type="component" value="Unassembled WGS sequence"/>
</dbReference>
<proteinExistence type="predicted"/>
<evidence type="ECO:0000313" key="3">
    <source>
        <dbReference type="Proteomes" id="UP000272025"/>
    </source>
</evidence>
<keyword evidence="3" id="KW-1185">Reference proteome</keyword>
<keyword evidence="1" id="KW-0732">Signal</keyword>
<name>A0A3N2Q5Y5_SODAK</name>
<evidence type="ECO:0000313" key="2">
    <source>
        <dbReference type="EMBL" id="ROT42107.1"/>
    </source>
</evidence>
<organism evidence="2 3">
    <name type="scientific">Sodiomyces alkalinus (strain CBS 110278 / VKM F-3762 / F11)</name>
    <name type="common">Alkaliphilic filamentous fungus</name>
    <dbReference type="NCBI Taxonomy" id="1314773"/>
    <lineage>
        <taxon>Eukaryota</taxon>
        <taxon>Fungi</taxon>
        <taxon>Dikarya</taxon>
        <taxon>Ascomycota</taxon>
        <taxon>Pezizomycotina</taxon>
        <taxon>Sordariomycetes</taxon>
        <taxon>Hypocreomycetidae</taxon>
        <taxon>Glomerellales</taxon>
        <taxon>Plectosphaerellaceae</taxon>
        <taxon>Sodiomyces</taxon>
    </lineage>
</organism>
<dbReference type="RefSeq" id="XP_028469913.1">
    <property type="nucleotide sequence ID" value="XM_028613702.1"/>
</dbReference>
<sequence length="141" mass="15031">MCPAGPTPGSSAFLLLLICIIKLGTWKNNRQPTGGPSLSGKAARQCALLSTIGATGVRRLDPLHKQKALSSVDECHPQIAASPAFTTGYDDVLAVTSQMDALLLMSSRRPLAMLTYVGLLKELHVFSGRPDLLTVLESQDE</sequence>
<gene>
    <name evidence="2" type="ORF">SODALDRAFT_354226</name>
</gene>
<evidence type="ECO:0000256" key="1">
    <source>
        <dbReference type="SAM" id="SignalP"/>
    </source>
</evidence>
<feature type="chain" id="PRO_5018161329" evidence="1">
    <location>
        <begin position="27"/>
        <end position="141"/>
    </location>
</feature>
<protein>
    <submittedName>
        <fullName evidence="2">Uncharacterized protein</fullName>
    </submittedName>
</protein>
<reference evidence="2 3" key="1">
    <citation type="journal article" date="2018" name="Mol. Ecol.">
        <title>The obligate alkalophilic soda-lake fungus Sodiomyces alkalinus has shifted to a protein diet.</title>
        <authorList>
            <person name="Grum-Grzhimaylo A.A."/>
            <person name="Falkoski D.L."/>
            <person name="van den Heuvel J."/>
            <person name="Valero-Jimenez C.A."/>
            <person name="Min B."/>
            <person name="Choi I.G."/>
            <person name="Lipzen A."/>
            <person name="Daum C.G."/>
            <person name="Aanen D.K."/>
            <person name="Tsang A."/>
            <person name="Henrissat B."/>
            <person name="Bilanenko E.N."/>
            <person name="de Vries R.P."/>
            <person name="van Kan J.A.L."/>
            <person name="Grigoriev I.V."/>
            <person name="Debets A.J.M."/>
        </authorList>
    </citation>
    <scope>NUCLEOTIDE SEQUENCE [LARGE SCALE GENOMIC DNA]</scope>
    <source>
        <strain evidence="2 3">F11</strain>
    </source>
</reference>
<accession>A0A3N2Q5Y5</accession>
<dbReference type="AlphaFoldDB" id="A0A3N2Q5Y5"/>
<dbReference type="GeneID" id="39582180"/>
<dbReference type="EMBL" id="ML119051">
    <property type="protein sequence ID" value="ROT42107.1"/>
    <property type="molecule type" value="Genomic_DNA"/>
</dbReference>